<keyword evidence="9" id="KW-1185">Reference proteome</keyword>
<gene>
    <name evidence="8" type="ORF">bhn_I0784</name>
</gene>
<keyword evidence="3 4" id="KW-0975">Bacterial flagellum</keyword>
<protein>
    <recommendedName>
        <fullName evidence="4">Flagellar hook protein FlgE</fullName>
    </recommendedName>
</protein>
<dbReference type="GO" id="GO:0005829">
    <property type="term" value="C:cytosol"/>
    <property type="evidence" value="ECO:0007669"/>
    <property type="project" value="TreeGrafter"/>
</dbReference>
<keyword evidence="8" id="KW-0969">Cilium</keyword>
<evidence type="ECO:0000313" key="8">
    <source>
        <dbReference type="EMBL" id="AOZ95818.1"/>
    </source>
</evidence>
<keyword evidence="8" id="KW-0282">Flagellum</keyword>
<dbReference type="Pfam" id="PF06429">
    <property type="entry name" value="Flg_bbr_C"/>
    <property type="match status" value="1"/>
</dbReference>
<dbReference type="GO" id="GO:0009424">
    <property type="term" value="C:bacterial-type flagellum hook"/>
    <property type="evidence" value="ECO:0007669"/>
    <property type="project" value="TreeGrafter"/>
</dbReference>
<feature type="domain" description="Flagellar basal body rod protein N-terminal" evidence="5">
    <location>
        <begin position="8"/>
        <end position="35"/>
    </location>
</feature>
<dbReference type="NCBIfam" id="TIGR03506">
    <property type="entry name" value="FlgEFG_subfam"/>
    <property type="match status" value="1"/>
</dbReference>
<keyword evidence="8" id="KW-0966">Cell projection</keyword>
<evidence type="ECO:0000259" key="7">
    <source>
        <dbReference type="Pfam" id="PF22692"/>
    </source>
</evidence>
<dbReference type="Pfam" id="PF22692">
    <property type="entry name" value="LlgE_F_G_D1"/>
    <property type="match status" value="1"/>
</dbReference>
<organism evidence="8 9">
    <name type="scientific">Butyrivibrio hungatei</name>
    <dbReference type="NCBI Taxonomy" id="185008"/>
    <lineage>
        <taxon>Bacteria</taxon>
        <taxon>Bacillati</taxon>
        <taxon>Bacillota</taxon>
        <taxon>Clostridia</taxon>
        <taxon>Lachnospirales</taxon>
        <taxon>Lachnospiraceae</taxon>
        <taxon>Butyrivibrio</taxon>
    </lineage>
</organism>
<feature type="domain" description="Flagellar hook protein FlgE/F/G-like D1" evidence="7">
    <location>
        <begin position="96"/>
        <end position="172"/>
    </location>
</feature>
<comment type="similarity">
    <text evidence="2 4">Belongs to the flagella basal body rod proteins family.</text>
</comment>
<dbReference type="InterPro" id="IPR037925">
    <property type="entry name" value="FlgE/F/G-like"/>
</dbReference>
<name>A0A1D9NZN5_9FIRM</name>
<proteinExistence type="inferred from homology"/>
<dbReference type="PROSITE" id="PS00588">
    <property type="entry name" value="FLAGELLA_BB_ROD"/>
    <property type="match status" value="1"/>
</dbReference>
<evidence type="ECO:0000259" key="6">
    <source>
        <dbReference type="Pfam" id="PF06429"/>
    </source>
</evidence>
<dbReference type="Proteomes" id="UP000179284">
    <property type="component" value="Chromosome I"/>
</dbReference>
<evidence type="ECO:0000256" key="3">
    <source>
        <dbReference type="ARBA" id="ARBA00023143"/>
    </source>
</evidence>
<comment type="function">
    <text evidence="4">A flexible structure which links the flagellar filament to the drive apparatus in the basal body.</text>
</comment>
<evidence type="ECO:0000256" key="2">
    <source>
        <dbReference type="ARBA" id="ARBA00009677"/>
    </source>
</evidence>
<dbReference type="PANTHER" id="PTHR30435:SF1">
    <property type="entry name" value="FLAGELLAR HOOK PROTEIN FLGE"/>
    <property type="match status" value="1"/>
</dbReference>
<dbReference type="InterPro" id="IPR020013">
    <property type="entry name" value="Flagellar_FlgE/F/G"/>
</dbReference>
<evidence type="ECO:0000256" key="4">
    <source>
        <dbReference type="RuleBase" id="RU362116"/>
    </source>
</evidence>
<comment type="subcellular location">
    <subcellularLocation>
        <location evidence="1 4">Bacterial flagellum basal body</location>
    </subcellularLocation>
</comment>
<dbReference type="GO" id="GO:0009425">
    <property type="term" value="C:bacterial-type flagellum basal body"/>
    <property type="evidence" value="ECO:0007669"/>
    <property type="project" value="UniProtKB-SubCell"/>
</dbReference>
<dbReference type="EMBL" id="CP017831">
    <property type="protein sequence ID" value="AOZ95818.1"/>
    <property type="molecule type" value="Genomic_DNA"/>
</dbReference>
<dbReference type="Pfam" id="PF00460">
    <property type="entry name" value="Flg_bb_rod"/>
    <property type="match status" value="1"/>
</dbReference>
<dbReference type="GO" id="GO:0071978">
    <property type="term" value="P:bacterial-type flagellum-dependent swarming motility"/>
    <property type="evidence" value="ECO:0007669"/>
    <property type="project" value="TreeGrafter"/>
</dbReference>
<dbReference type="InterPro" id="IPR053967">
    <property type="entry name" value="LlgE_F_G-like_D1"/>
</dbReference>
<dbReference type="KEGG" id="bhu:bhn_I0784"/>
<reference evidence="9" key="1">
    <citation type="submission" date="2016-10" db="EMBL/GenBank/DDBJ databases">
        <title>The complete genome sequence of the rumen bacterium Butyrivibrio hungatei MB2003.</title>
        <authorList>
            <person name="Palevich N."/>
            <person name="Kelly W.J."/>
            <person name="Leahy S.C."/>
            <person name="Altermann E."/>
            <person name="Rakonjac J."/>
            <person name="Attwood G.T."/>
        </authorList>
    </citation>
    <scope>NUCLEOTIDE SEQUENCE [LARGE SCALE GENOMIC DNA]</scope>
    <source>
        <strain evidence="9">MB2003</strain>
    </source>
</reference>
<dbReference type="RefSeq" id="WP_083385712.1">
    <property type="nucleotide sequence ID" value="NZ_CP017831.1"/>
</dbReference>
<dbReference type="InterPro" id="IPR019776">
    <property type="entry name" value="Flagellar_basal_body_rod_CS"/>
</dbReference>
<dbReference type="SUPFAM" id="SSF117143">
    <property type="entry name" value="Flagellar hook protein flgE"/>
    <property type="match status" value="1"/>
</dbReference>
<accession>A0A1D9NZN5</accession>
<dbReference type="PANTHER" id="PTHR30435">
    <property type="entry name" value="FLAGELLAR PROTEIN"/>
    <property type="match status" value="1"/>
</dbReference>
<dbReference type="InterPro" id="IPR001444">
    <property type="entry name" value="Flag_bb_rod_N"/>
</dbReference>
<feature type="domain" description="Flagellar basal-body/hook protein C-terminal" evidence="6">
    <location>
        <begin position="396"/>
        <end position="437"/>
    </location>
</feature>
<dbReference type="OrthoDB" id="9804559at2"/>
<evidence type="ECO:0000313" key="9">
    <source>
        <dbReference type="Proteomes" id="UP000179284"/>
    </source>
</evidence>
<dbReference type="InterPro" id="IPR010930">
    <property type="entry name" value="Flg_bb/hook_C_dom"/>
</dbReference>
<sequence length="442" mass="47205">MMRSLWSGVAGLKTHQLEMDVIGNNIANVNTTSYKSQATGFADVLYQTVKNGTGAGDNTATTNVSQVGLGSKVSSIYTNVTKSGSMQTTGNVMDLMITGDSFFCVTPDVREGIVNFTRDGSFTIDAEGNLVTQNNGYYVMGQMGEGQVGGTVQAPLNVINRTNIDYNEDGQVDSVDYLPGQATSAGYFKGNIDKFDPSLKEGKTMRIEVFGTDGKNYTIKFKLTDAGDTQDNTYKLSVESVLDTKGNTVSTGDQESWDLLFDKHDGTLISPTSVNFTASTEGGVVGALNLDLSYVTNYAGSSATHSSTMYGYKGNTEGLQQGFANGVLTGISFGTDGSIYGKYSNGQTIKKGQIVVAEFNNAMGLEKVGDNLYSASLNSGNPIYMDITEDGGYMSSGVLESSNVDLAKEFTDMITTQRGFQANSKVITTSDEMLQVLRGLKR</sequence>
<evidence type="ECO:0000259" key="5">
    <source>
        <dbReference type="Pfam" id="PF00460"/>
    </source>
</evidence>
<dbReference type="AlphaFoldDB" id="A0A1D9NZN5"/>
<evidence type="ECO:0000256" key="1">
    <source>
        <dbReference type="ARBA" id="ARBA00004117"/>
    </source>
</evidence>